<accession>A0A381RRV5</accession>
<gene>
    <name evidence="2" type="ORF">METZ01_LOCUS47459</name>
</gene>
<proteinExistence type="predicted"/>
<name>A0A381RRV5_9ZZZZ</name>
<feature type="region of interest" description="Disordered" evidence="1">
    <location>
        <begin position="177"/>
        <end position="229"/>
    </location>
</feature>
<dbReference type="EMBL" id="UINC01002250">
    <property type="protein sequence ID" value="SUZ94605.1"/>
    <property type="molecule type" value="Genomic_DNA"/>
</dbReference>
<evidence type="ECO:0000256" key="1">
    <source>
        <dbReference type="SAM" id="MobiDB-lite"/>
    </source>
</evidence>
<dbReference type="PROSITE" id="PS51257">
    <property type="entry name" value="PROKAR_LIPOPROTEIN"/>
    <property type="match status" value="1"/>
</dbReference>
<evidence type="ECO:0000313" key="2">
    <source>
        <dbReference type="EMBL" id="SUZ94605.1"/>
    </source>
</evidence>
<reference evidence="2" key="1">
    <citation type="submission" date="2018-05" db="EMBL/GenBank/DDBJ databases">
        <authorList>
            <person name="Lanie J.A."/>
            <person name="Ng W.-L."/>
            <person name="Kazmierczak K.M."/>
            <person name="Andrzejewski T.M."/>
            <person name="Davidsen T.M."/>
            <person name="Wayne K.J."/>
            <person name="Tettelin H."/>
            <person name="Glass J.I."/>
            <person name="Rusch D."/>
            <person name="Podicherti R."/>
            <person name="Tsui H.-C.T."/>
            <person name="Winkler M.E."/>
        </authorList>
    </citation>
    <scope>NUCLEOTIDE SEQUENCE</scope>
</reference>
<protein>
    <submittedName>
        <fullName evidence="2">Uncharacterized protein</fullName>
    </submittedName>
</protein>
<dbReference type="AlphaFoldDB" id="A0A381RRV5"/>
<organism evidence="2">
    <name type="scientific">marine metagenome</name>
    <dbReference type="NCBI Taxonomy" id="408172"/>
    <lineage>
        <taxon>unclassified sequences</taxon>
        <taxon>metagenomes</taxon>
        <taxon>ecological metagenomes</taxon>
    </lineage>
</organism>
<sequence length="229" mass="25888">MKKLILLPAIMLLLTTQACYTQLAWFHMPEPEEETLYGESDPYGLSDIERSSDFEPYLGSTYNGRRYYGYDPSFWSNYGYNGSPFSLYSPYNSYSWYPYYNSGYNYGLTTPVIVSENNVQDRRNWDRRGNESSGRSNLIIRREPPLAAVTAKPIRNQLPIPKHDIMVNYQKRWDVSNSDYNRPSYRGSSSSRSGGSNSSSGRSFSSGSSSSSSGTSSSSSSGGRVTRRR</sequence>
<feature type="compositionally biased region" description="Low complexity" evidence="1">
    <location>
        <begin position="184"/>
        <end position="229"/>
    </location>
</feature>